<name>A0A8X6MI84_9ARAC</name>
<accession>A0A8X6MI84</accession>
<reference evidence="1" key="1">
    <citation type="submission" date="2020-08" db="EMBL/GenBank/DDBJ databases">
        <title>Multicomponent nature underlies the extraordinary mechanical properties of spider dragline silk.</title>
        <authorList>
            <person name="Kono N."/>
            <person name="Nakamura H."/>
            <person name="Mori M."/>
            <person name="Yoshida Y."/>
            <person name="Ohtoshi R."/>
            <person name="Malay A.D."/>
            <person name="Moran D.A.P."/>
            <person name="Tomita M."/>
            <person name="Numata K."/>
            <person name="Arakawa K."/>
        </authorList>
    </citation>
    <scope>NUCLEOTIDE SEQUENCE</scope>
</reference>
<keyword evidence="2" id="KW-1185">Reference proteome</keyword>
<dbReference type="EMBL" id="BMAV01027351">
    <property type="protein sequence ID" value="GFS58570.1"/>
    <property type="molecule type" value="Genomic_DNA"/>
</dbReference>
<organism evidence="1 2">
    <name type="scientific">Trichonephila inaurata madagascariensis</name>
    <dbReference type="NCBI Taxonomy" id="2747483"/>
    <lineage>
        <taxon>Eukaryota</taxon>
        <taxon>Metazoa</taxon>
        <taxon>Ecdysozoa</taxon>
        <taxon>Arthropoda</taxon>
        <taxon>Chelicerata</taxon>
        <taxon>Arachnida</taxon>
        <taxon>Araneae</taxon>
        <taxon>Araneomorphae</taxon>
        <taxon>Entelegynae</taxon>
        <taxon>Araneoidea</taxon>
        <taxon>Nephilidae</taxon>
        <taxon>Trichonephila</taxon>
        <taxon>Trichonephila inaurata</taxon>
    </lineage>
</organism>
<sequence length="96" mass="11024">MTKLTFGTYYEDLHYLFEIVDFCVLVCQAWSEKDGLSVIPNPAPQNALPDVFLTMYTSHVYTHSFTLKLVTTIPSNGKRPLERNTLERYITSSSKE</sequence>
<dbReference type="Proteomes" id="UP000886998">
    <property type="component" value="Unassembled WGS sequence"/>
</dbReference>
<evidence type="ECO:0000313" key="2">
    <source>
        <dbReference type="Proteomes" id="UP000886998"/>
    </source>
</evidence>
<evidence type="ECO:0000313" key="1">
    <source>
        <dbReference type="EMBL" id="GFS58570.1"/>
    </source>
</evidence>
<comment type="caution">
    <text evidence="1">The sequence shown here is derived from an EMBL/GenBank/DDBJ whole genome shotgun (WGS) entry which is preliminary data.</text>
</comment>
<gene>
    <name evidence="1" type="ORF">TNIN_482551</name>
</gene>
<protein>
    <submittedName>
        <fullName evidence="1">Uncharacterized protein</fullName>
    </submittedName>
</protein>
<dbReference type="AlphaFoldDB" id="A0A8X6MI84"/>
<proteinExistence type="predicted"/>